<protein>
    <submittedName>
        <fullName evidence="1">Uncharacterized protein</fullName>
    </submittedName>
</protein>
<dbReference type="EMBL" id="PEYM01000120">
    <property type="protein sequence ID" value="PIS28719.1"/>
    <property type="molecule type" value="Genomic_DNA"/>
</dbReference>
<proteinExistence type="predicted"/>
<name>A0A2H0XX54_UNCSA</name>
<evidence type="ECO:0000313" key="2">
    <source>
        <dbReference type="Proteomes" id="UP000231343"/>
    </source>
</evidence>
<reference evidence="1 2" key="1">
    <citation type="submission" date="2017-09" db="EMBL/GenBank/DDBJ databases">
        <title>Depth-based differentiation of microbial function through sediment-hosted aquifers and enrichment of novel symbionts in the deep terrestrial subsurface.</title>
        <authorList>
            <person name="Probst A.J."/>
            <person name="Ladd B."/>
            <person name="Jarett J.K."/>
            <person name="Geller-Mcgrath D.E."/>
            <person name="Sieber C.M."/>
            <person name="Emerson J.B."/>
            <person name="Anantharaman K."/>
            <person name="Thomas B.C."/>
            <person name="Malmstrom R."/>
            <person name="Stieglmeier M."/>
            <person name="Klingl A."/>
            <person name="Woyke T."/>
            <person name="Ryan C.M."/>
            <person name="Banfield J.F."/>
        </authorList>
    </citation>
    <scope>NUCLEOTIDE SEQUENCE [LARGE SCALE GENOMIC DNA]</scope>
    <source>
        <strain evidence="1">CG08_land_8_20_14_0_20_45_16</strain>
    </source>
</reference>
<dbReference type="Proteomes" id="UP000231343">
    <property type="component" value="Unassembled WGS sequence"/>
</dbReference>
<accession>A0A2H0XX54</accession>
<organism evidence="1 2">
    <name type="scientific">Candidatus Saganbacteria bacterium CG08_land_8_20_14_0_20_45_16</name>
    <dbReference type="NCBI Taxonomy" id="2014293"/>
    <lineage>
        <taxon>Bacteria</taxon>
        <taxon>Bacillati</taxon>
        <taxon>Saganbacteria</taxon>
    </lineage>
</organism>
<gene>
    <name evidence="1" type="ORF">COT42_07240</name>
</gene>
<sequence length="704" mass="80635">MGFTDLYCEYIGWGCSPYRVPQCNPDRMTQADYEQCLDRYYNAPGQDSSAINCEAGAPECDPANSSKNDYNLCLLERNMIVQRCLDNVVAESTLSRADDFLTVLDGNVSFSDNPVLYLRSEIMSSARRLYFQGDNWLLLSAAQLCLGNYFTELHQYQLEYHPTPRQTEVAREERLRELDRAIGYLQAALSNPSEGMATDWRDQSVIEFVTTPAIPHIEAYFELQTSLIEINILYASESPDQRQGYVRPGFSSQGQLMRERDFLPLVGNDAAKAAQIWEGLINAGYLNENGGINMLNFDLRHDEFMEQELTDDLGIPVELSYEEQEELYSLLAGNLSTVGQLVFQVQENLSSTRFLLAQGSFHESAEGYENRIRLAMISAYIYDQTANPDDLLDWINTSEAWANQAINTNLMTTWMYGRSLMDLRHDELVARMHRGRLFLTGRMRAEHQDEAAELFRNMLERPVTTRRYGGFLDIGTESMFYLLSLAMTDPATIDRETAAERFSELIGGEEGWYRLNNNNDFKETLGLLVRGRDWRDKIPQYNRELSTSLGEIPDPFESLGEWSLALGFDWGPPNWSPLRSVLTNIDLCGHVEASSFANLGPVSVDEATQDRIMAQLRTDNFVDARGTIMPRLANLSQEDFVRDFHVSSLTPANISAIYEIIQQTRPSYLQRTDILMRSLRYRHYNDRMIYPLVSQWQAWRESEI</sequence>
<evidence type="ECO:0000313" key="1">
    <source>
        <dbReference type="EMBL" id="PIS28719.1"/>
    </source>
</evidence>
<comment type="caution">
    <text evidence="1">The sequence shown here is derived from an EMBL/GenBank/DDBJ whole genome shotgun (WGS) entry which is preliminary data.</text>
</comment>
<dbReference type="AlphaFoldDB" id="A0A2H0XX54"/>